<dbReference type="Proteomes" id="UP000693942">
    <property type="component" value="Unassembled WGS sequence"/>
</dbReference>
<dbReference type="Pfam" id="PF22725">
    <property type="entry name" value="GFO_IDH_MocA_C3"/>
    <property type="match status" value="1"/>
</dbReference>
<reference evidence="8" key="1">
    <citation type="submission" date="2021-04" db="EMBL/GenBank/DDBJ databases">
        <title>First draft genome resource for Brassicaceae pathogens Fusarium oxysporum f. sp. raphani and Fusarium oxysporum f. sp. rapae.</title>
        <authorList>
            <person name="Asai S."/>
        </authorList>
    </citation>
    <scope>NUCLEOTIDE SEQUENCE</scope>
    <source>
        <strain evidence="8">Tf1262</strain>
    </source>
</reference>
<feature type="domain" description="GFO/IDH/MocA-like oxidoreductase" evidence="7">
    <location>
        <begin position="103"/>
        <end position="220"/>
    </location>
</feature>
<accession>A0A8J5PR80</accession>
<keyword evidence="2" id="KW-0560">Oxidoreductase</keyword>
<comment type="similarity">
    <text evidence="1">Belongs to the Gfo/Idh/MocA family.</text>
</comment>
<dbReference type="EMBL" id="JAELUR010000007">
    <property type="protein sequence ID" value="KAG7428924.1"/>
    <property type="molecule type" value="Genomic_DNA"/>
</dbReference>
<evidence type="ECO:0000256" key="1">
    <source>
        <dbReference type="ARBA" id="ARBA00010928"/>
    </source>
</evidence>
<evidence type="ECO:0000313" key="9">
    <source>
        <dbReference type="Proteomes" id="UP000693942"/>
    </source>
</evidence>
<evidence type="ECO:0000256" key="3">
    <source>
        <dbReference type="ARBA" id="ARBA00038984"/>
    </source>
</evidence>
<dbReference type="GO" id="GO:0047837">
    <property type="term" value="F:D-xylose 1-dehydrogenase (NADP+) activity"/>
    <property type="evidence" value="ECO:0007669"/>
    <property type="project" value="UniProtKB-EC"/>
</dbReference>
<dbReference type="InterPro" id="IPR050984">
    <property type="entry name" value="Gfo/Idh/MocA_domain"/>
</dbReference>
<name>A0A8J5PR80_FUSOX</name>
<dbReference type="PANTHER" id="PTHR22604:SF105">
    <property type="entry name" value="TRANS-1,2-DIHYDROBENZENE-1,2-DIOL DEHYDROGENASE"/>
    <property type="match status" value="1"/>
</dbReference>
<comment type="catalytic activity">
    <reaction evidence="5">
        <text>D-xylose + NADP(+) = D-xylono-1,5-lactone + NADPH + H(+)</text>
        <dbReference type="Rhea" id="RHEA:22000"/>
        <dbReference type="ChEBI" id="CHEBI:15378"/>
        <dbReference type="ChEBI" id="CHEBI:15867"/>
        <dbReference type="ChEBI" id="CHEBI:53455"/>
        <dbReference type="ChEBI" id="CHEBI:57783"/>
        <dbReference type="ChEBI" id="CHEBI:58349"/>
        <dbReference type="EC" id="1.1.1.179"/>
    </reaction>
</comment>
<dbReference type="PANTHER" id="PTHR22604">
    <property type="entry name" value="OXIDOREDUCTASES"/>
    <property type="match status" value="1"/>
</dbReference>
<dbReference type="EC" id="1.1.1.179" evidence="3"/>
<dbReference type="GO" id="GO:0000166">
    <property type="term" value="F:nucleotide binding"/>
    <property type="evidence" value="ECO:0007669"/>
    <property type="project" value="InterPro"/>
</dbReference>
<dbReference type="InterPro" id="IPR055170">
    <property type="entry name" value="GFO_IDH_MocA-like_dom"/>
</dbReference>
<evidence type="ECO:0000256" key="5">
    <source>
        <dbReference type="ARBA" id="ARBA00049233"/>
    </source>
</evidence>
<proteinExistence type="inferred from homology"/>
<organism evidence="8 9">
    <name type="scientific">Fusarium oxysporum f. sp. raphani</name>
    <dbReference type="NCBI Taxonomy" id="96318"/>
    <lineage>
        <taxon>Eukaryota</taxon>
        <taxon>Fungi</taxon>
        <taxon>Dikarya</taxon>
        <taxon>Ascomycota</taxon>
        <taxon>Pezizomycotina</taxon>
        <taxon>Sordariomycetes</taxon>
        <taxon>Hypocreomycetidae</taxon>
        <taxon>Hypocreales</taxon>
        <taxon>Nectriaceae</taxon>
        <taxon>Fusarium</taxon>
        <taxon>Fusarium oxysporum species complex</taxon>
    </lineage>
</organism>
<dbReference type="AlphaFoldDB" id="A0A8J5PR80"/>
<evidence type="ECO:0000256" key="4">
    <source>
        <dbReference type="ARBA" id="ARBA00042988"/>
    </source>
</evidence>
<evidence type="ECO:0000256" key="2">
    <source>
        <dbReference type="ARBA" id="ARBA00023002"/>
    </source>
</evidence>
<dbReference type="Pfam" id="PF01408">
    <property type="entry name" value="GFO_IDH_MocA"/>
    <property type="match status" value="1"/>
</dbReference>
<evidence type="ECO:0000259" key="7">
    <source>
        <dbReference type="Pfam" id="PF22725"/>
    </source>
</evidence>
<sequence length="270" mass="29755">MGSLFLRLVETMPSPRQHGIEKRYTSIDDLLDNATIDIVYVSLPNHMRTPAVLAEAKRGKAILSEKSLATTMEDSKAIEKAVKDADVFFLEGLMYLTHPLMNKTQELLLEGRIGTVRGVSGYYSANIWKKANPLSMGTIYNLGCYPVSLLHFVIETAFGSGAFAKRQLHDFGNISTEGNVRMRDASLAVRFDNGVLASSQSTDSYGNDSFAILGDKGRIRFDEPLAANCRRQHYRDQNLRRRDGAGSCPSRVGCVRLPGKEGGKVSASRC</sequence>
<feature type="domain" description="Gfo/Idh/MocA-like oxidoreductase N-terminal" evidence="6">
    <location>
        <begin position="17"/>
        <end position="89"/>
    </location>
</feature>
<comment type="caution">
    <text evidence="8">The sequence shown here is derived from an EMBL/GenBank/DDBJ whole genome shotgun (WGS) entry which is preliminary data.</text>
</comment>
<evidence type="ECO:0000313" key="8">
    <source>
        <dbReference type="EMBL" id="KAG7428924.1"/>
    </source>
</evidence>
<dbReference type="InterPro" id="IPR000683">
    <property type="entry name" value="Gfo/Idh/MocA-like_OxRdtase_N"/>
</dbReference>
<evidence type="ECO:0000259" key="6">
    <source>
        <dbReference type="Pfam" id="PF01408"/>
    </source>
</evidence>
<protein>
    <recommendedName>
        <fullName evidence="3">D-xylose 1-dehydrogenase (NADP(+), D-xylono-1,5-lactone-forming)</fullName>
        <ecNumber evidence="3">1.1.1.179</ecNumber>
    </recommendedName>
    <alternativeName>
        <fullName evidence="4">D-xylose-NADP dehydrogenase</fullName>
    </alternativeName>
</protein>
<gene>
    <name evidence="8" type="ORF">Forpi1262_v009483</name>
</gene>